<dbReference type="SUPFAM" id="SSF51735">
    <property type="entry name" value="NAD(P)-binding Rossmann-fold domains"/>
    <property type="match status" value="1"/>
</dbReference>
<dbReference type="Pfam" id="PF14667">
    <property type="entry name" value="Polysacc_synt_C"/>
    <property type="match status" value="1"/>
</dbReference>
<evidence type="ECO:0000313" key="4">
    <source>
        <dbReference type="Proteomes" id="UP001501742"/>
    </source>
</evidence>
<comment type="caution">
    <text evidence="3">The sequence shown here is derived from an EMBL/GenBank/DDBJ whole genome shotgun (WGS) entry which is preliminary data.</text>
</comment>
<accession>A0ABP4K5M4</accession>
<dbReference type="Proteomes" id="UP001501742">
    <property type="component" value="Unassembled WGS sequence"/>
</dbReference>
<evidence type="ECO:0000259" key="1">
    <source>
        <dbReference type="Pfam" id="PF01370"/>
    </source>
</evidence>
<gene>
    <name evidence="3" type="ORF">GCM10009627_25780</name>
</gene>
<reference evidence="4" key="1">
    <citation type="journal article" date="2019" name="Int. J. Syst. Evol. Microbiol.">
        <title>The Global Catalogue of Microorganisms (GCM) 10K type strain sequencing project: providing services to taxonomists for standard genome sequencing and annotation.</title>
        <authorList>
            <consortium name="The Broad Institute Genomics Platform"/>
            <consortium name="The Broad Institute Genome Sequencing Center for Infectious Disease"/>
            <person name="Wu L."/>
            <person name="Ma J."/>
        </authorList>
    </citation>
    <scope>NUCLEOTIDE SEQUENCE [LARGE SCALE GENOMIC DNA]</scope>
    <source>
        <strain evidence="4">JCM 12140</strain>
    </source>
</reference>
<dbReference type="RefSeq" id="WP_204609682.1">
    <property type="nucleotide sequence ID" value="NZ_BAAAJX010000015.1"/>
</dbReference>
<dbReference type="Pfam" id="PF01370">
    <property type="entry name" value="Epimerase"/>
    <property type="match status" value="1"/>
</dbReference>
<feature type="domain" description="Capsular polysaccharide assembling protein CapF C-terminal" evidence="2">
    <location>
        <begin position="248"/>
        <end position="358"/>
    </location>
</feature>
<name>A0ABP4K5M4_9MICO</name>
<dbReference type="SUPFAM" id="SSF51182">
    <property type="entry name" value="RmlC-like cupins"/>
    <property type="match status" value="1"/>
</dbReference>
<dbReference type="Gene3D" id="2.60.120.10">
    <property type="entry name" value="Jelly Rolls"/>
    <property type="match status" value="1"/>
</dbReference>
<organism evidence="3 4">
    <name type="scientific">Curtobacterium herbarum</name>
    <dbReference type="NCBI Taxonomy" id="150122"/>
    <lineage>
        <taxon>Bacteria</taxon>
        <taxon>Bacillati</taxon>
        <taxon>Actinomycetota</taxon>
        <taxon>Actinomycetes</taxon>
        <taxon>Micrococcales</taxon>
        <taxon>Microbacteriaceae</taxon>
        <taxon>Curtobacterium</taxon>
    </lineage>
</organism>
<evidence type="ECO:0000313" key="3">
    <source>
        <dbReference type="EMBL" id="GAA1494232.1"/>
    </source>
</evidence>
<dbReference type="InterPro" id="IPR011051">
    <property type="entry name" value="RmlC_Cupin_sf"/>
</dbReference>
<dbReference type="InterPro" id="IPR029303">
    <property type="entry name" value="CapF_C"/>
</dbReference>
<proteinExistence type="predicted"/>
<dbReference type="InterPro" id="IPR001509">
    <property type="entry name" value="Epimerase_deHydtase"/>
</dbReference>
<feature type="domain" description="NAD-dependent epimerase/dehydratase" evidence="1">
    <location>
        <begin position="47"/>
        <end position="188"/>
    </location>
</feature>
<evidence type="ECO:0000259" key="2">
    <source>
        <dbReference type="Pfam" id="PF14667"/>
    </source>
</evidence>
<dbReference type="InterPro" id="IPR036291">
    <property type="entry name" value="NAD(P)-bd_dom_sf"/>
</dbReference>
<dbReference type="EMBL" id="BAAAJX010000015">
    <property type="protein sequence ID" value="GAA1494232.1"/>
    <property type="molecule type" value="Genomic_DNA"/>
</dbReference>
<sequence length="362" mass="39479">MIAISGRGGLVGWHLRTVLHAHGRSWRDVDLRATVPVVDGAGADGTPIETAIHVAGISRGPEQDVRDGNTELARRFVAALERAGARPRRVVYANTGMSGTTPYTEGKARAGEVLAAAATRWGADYVDVVIDNVFGEHGTPYHNGVALTFCHRIARGEQPQVDSTDVRTFVHAQDVGEALAGMIDQAELRRRGTTLAIPELADRIGALATPYRRGEFPVLHNAFERDLFNTYRSYAFALDPVHRLGPAVDGRGSFTELVRAHGSAGQTSMSTTVPGATRGDHFHRRKVERFVVVQGEAQIVLRRVLTDERQVIRVTGDEPVAVDMPTLWAHSVRNTGDVPLVTVFWADELFDPARPDTHQEPA</sequence>
<dbReference type="Gene3D" id="3.40.50.720">
    <property type="entry name" value="NAD(P)-binding Rossmann-like Domain"/>
    <property type="match status" value="1"/>
</dbReference>
<dbReference type="InterPro" id="IPR014710">
    <property type="entry name" value="RmlC-like_jellyroll"/>
</dbReference>
<protein>
    <submittedName>
        <fullName evidence="3">NAD-dependent epimerase/dehydratase family protein</fullName>
    </submittedName>
</protein>
<keyword evidence="4" id="KW-1185">Reference proteome</keyword>